<evidence type="ECO:0000256" key="6">
    <source>
        <dbReference type="ARBA" id="ARBA00022741"/>
    </source>
</evidence>
<comment type="similarity">
    <text evidence="2">Belongs to the ABC transporter superfamily.</text>
</comment>
<evidence type="ECO:0000256" key="7">
    <source>
        <dbReference type="ARBA" id="ARBA00022840"/>
    </source>
</evidence>
<dbReference type="SUPFAM" id="SSF52540">
    <property type="entry name" value="P-loop containing nucleoside triphosphate hydrolases"/>
    <property type="match status" value="1"/>
</dbReference>
<dbReference type="PANTHER" id="PTHR43297:SF14">
    <property type="entry name" value="ATPASE AAA-TYPE CORE DOMAIN-CONTAINING PROTEIN"/>
    <property type="match status" value="1"/>
</dbReference>
<keyword evidence="9" id="KW-0472">Membrane</keyword>
<dbReference type="PANTHER" id="PTHR43297">
    <property type="entry name" value="OLIGOPEPTIDE TRANSPORT ATP-BINDING PROTEIN APPD"/>
    <property type="match status" value="1"/>
</dbReference>
<accession>A0AAE3WLV2</accession>
<evidence type="ECO:0000256" key="2">
    <source>
        <dbReference type="ARBA" id="ARBA00005417"/>
    </source>
</evidence>
<dbReference type="GO" id="GO:0005524">
    <property type="term" value="F:ATP binding"/>
    <property type="evidence" value="ECO:0007669"/>
    <property type="project" value="UniProtKB-KW"/>
</dbReference>
<dbReference type="PROSITE" id="PS00211">
    <property type="entry name" value="ABC_TRANSPORTER_1"/>
    <property type="match status" value="1"/>
</dbReference>
<dbReference type="AlphaFoldDB" id="A0AAE3WLV2"/>
<evidence type="ECO:0000256" key="3">
    <source>
        <dbReference type="ARBA" id="ARBA00022448"/>
    </source>
</evidence>
<name>A0AAE3WLV2_BACPU</name>
<protein>
    <submittedName>
        <fullName evidence="11">ABC transporter ATP-binding protein</fullName>
    </submittedName>
</protein>
<dbReference type="Pfam" id="PF00005">
    <property type="entry name" value="ABC_tran"/>
    <property type="match status" value="1"/>
</dbReference>
<evidence type="ECO:0000256" key="8">
    <source>
        <dbReference type="ARBA" id="ARBA00022967"/>
    </source>
</evidence>
<dbReference type="GO" id="GO:0005886">
    <property type="term" value="C:plasma membrane"/>
    <property type="evidence" value="ECO:0007669"/>
    <property type="project" value="UniProtKB-SubCell"/>
</dbReference>
<dbReference type="PROSITE" id="PS50893">
    <property type="entry name" value="ABC_TRANSPORTER_2"/>
    <property type="match status" value="1"/>
</dbReference>
<dbReference type="CDD" id="cd03257">
    <property type="entry name" value="ABC_NikE_OppD_transporters"/>
    <property type="match status" value="1"/>
</dbReference>
<dbReference type="Gene3D" id="3.40.50.300">
    <property type="entry name" value="P-loop containing nucleotide triphosphate hydrolases"/>
    <property type="match status" value="1"/>
</dbReference>
<evidence type="ECO:0000313" key="11">
    <source>
        <dbReference type="EMBL" id="MDR4250685.1"/>
    </source>
</evidence>
<dbReference type="InterPro" id="IPR027417">
    <property type="entry name" value="P-loop_NTPase"/>
</dbReference>
<keyword evidence="4" id="KW-1003">Cell membrane</keyword>
<comment type="caution">
    <text evidence="11">The sequence shown here is derived from an EMBL/GenBank/DDBJ whole genome shotgun (WGS) entry which is preliminary data.</text>
</comment>
<evidence type="ECO:0000256" key="5">
    <source>
        <dbReference type="ARBA" id="ARBA00022519"/>
    </source>
</evidence>
<gene>
    <name evidence="11" type="ORF">FO508_10050</name>
</gene>
<keyword evidence="7 11" id="KW-0067">ATP-binding</keyword>
<dbReference type="RefSeq" id="WP_034660060.1">
    <property type="nucleotide sequence ID" value="NZ_CP046127.1"/>
</dbReference>
<evidence type="ECO:0000256" key="1">
    <source>
        <dbReference type="ARBA" id="ARBA00004202"/>
    </source>
</evidence>
<dbReference type="SMART" id="SM00382">
    <property type="entry name" value="AAA"/>
    <property type="match status" value="1"/>
</dbReference>
<evidence type="ECO:0000259" key="10">
    <source>
        <dbReference type="PROSITE" id="PS50893"/>
    </source>
</evidence>
<sequence>MPFIDVKNLSVHDPVQQKDLVANITFSLQQQRCLAVIGESGSGKSTVAKALIGLIPSSLEVEGAIMFDGETLTTQTAEQWRGKRIGFISQDAMNAFNPIETIGHQMMETFQRHLGLQGKEGKAHAIAGLERVHLKNPNELLKQYPYELSGGMLQRVMIAITMMLSPNVIIADEPTASLDAYNRREVIMQLQRLKEETGAALIIISHDLGVVQAIADEVLVVHQGEMLEHRPADKVFTSPEHPQTKHLLETRRRLSVPLEALRQQQRVRAFPC</sequence>
<dbReference type="InterPro" id="IPR050388">
    <property type="entry name" value="ABC_Ni/Peptide_Import"/>
</dbReference>
<comment type="subcellular location">
    <subcellularLocation>
        <location evidence="1">Cell membrane</location>
        <topology evidence="1">Peripheral membrane protein</topology>
    </subcellularLocation>
</comment>
<proteinExistence type="inferred from homology"/>
<keyword evidence="5" id="KW-0997">Cell inner membrane</keyword>
<dbReference type="Proteomes" id="UP001182042">
    <property type="component" value="Unassembled WGS sequence"/>
</dbReference>
<keyword evidence="8" id="KW-1278">Translocase</keyword>
<dbReference type="InterPro" id="IPR003439">
    <property type="entry name" value="ABC_transporter-like_ATP-bd"/>
</dbReference>
<dbReference type="InterPro" id="IPR017871">
    <property type="entry name" value="ABC_transporter-like_CS"/>
</dbReference>
<feature type="domain" description="ABC transporter" evidence="10">
    <location>
        <begin position="4"/>
        <end position="248"/>
    </location>
</feature>
<dbReference type="EMBL" id="VKQA01000002">
    <property type="protein sequence ID" value="MDR4250685.1"/>
    <property type="molecule type" value="Genomic_DNA"/>
</dbReference>
<reference evidence="11" key="1">
    <citation type="submission" date="2019-07" db="EMBL/GenBank/DDBJ databases">
        <title>Phylogenomic Reclassification of ATCC Bacillus Strains and Various Taxa within the Genus Bacillus.</title>
        <authorList>
            <person name="Riojas M.A."/>
            <person name="Frank A.M."/>
            <person name="Fenn S.L."/>
            <person name="King S."/>
            <person name="Brower S."/>
            <person name="Hazbon M.H."/>
        </authorList>
    </citation>
    <scope>NUCLEOTIDE SEQUENCE</scope>
    <source>
        <strain evidence="11">ATCC 27142</strain>
    </source>
</reference>
<dbReference type="InterPro" id="IPR003593">
    <property type="entry name" value="AAA+_ATPase"/>
</dbReference>
<keyword evidence="3" id="KW-0813">Transport</keyword>
<dbReference type="GO" id="GO:0016887">
    <property type="term" value="F:ATP hydrolysis activity"/>
    <property type="evidence" value="ECO:0007669"/>
    <property type="project" value="InterPro"/>
</dbReference>
<evidence type="ECO:0000313" key="12">
    <source>
        <dbReference type="Proteomes" id="UP001182042"/>
    </source>
</evidence>
<organism evidence="11 12">
    <name type="scientific">Bacillus pumilus</name>
    <name type="common">Bacillus mesentericus</name>
    <dbReference type="NCBI Taxonomy" id="1408"/>
    <lineage>
        <taxon>Bacteria</taxon>
        <taxon>Bacillati</taxon>
        <taxon>Bacillota</taxon>
        <taxon>Bacilli</taxon>
        <taxon>Bacillales</taxon>
        <taxon>Bacillaceae</taxon>
        <taxon>Bacillus</taxon>
    </lineage>
</organism>
<keyword evidence="6" id="KW-0547">Nucleotide-binding</keyword>
<evidence type="ECO:0000256" key="4">
    <source>
        <dbReference type="ARBA" id="ARBA00022475"/>
    </source>
</evidence>
<evidence type="ECO:0000256" key="9">
    <source>
        <dbReference type="ARBA" id="ARBA00023136"/>
    </source>
</evidence>